<accession>A0A9W8AJN7</accession>
<dbReference type="GO" id="GO:0042274">
    <property type="term" value="P:ribosomal small subunit biogenesis"/>
    <property type="evidence" value="ECO:0007669"/>
    <property type="project" value="TreeGrafter"/>
</dbReference>
<evidence type="ECO:0000313" key="1">
    <source>
        <dbReference type="EMBL" id="KAJ1955644.1"/>
    </source>
</evidence>
<evidence type="ECO:0000313" key="2">
    <source>
        <dbReference type="Proteomes" id="UP001150925"/>
    </source>
</evidence>
<reference evidence="1" key="1">
    <citation type="submission" date="2022-07" db="EMBL/GenBank/DDBJ databases">
        <title>Phylogenomic reconstructions and comparative analyses of Kickxellomycotina fungi.</title>
        <authorList>
            <person name="Reynolds N.K."/>
            <person name="Stajich J.E."/>
            <person name="Barry K."/>
            <person name="Grigoriev I.V."/>
            <person name="Crous P."/>
            <person name="Smith M.E."/>
        </authorList>
    </citation>
    <scope>NUCLEOTIDE SEQUENCE</scope>
    <source>
        <strain evidence="1">RSA 1196</strain>
    </source>
</reference>
<dbReference type="OrthoDB" id="361797at2759"/>
<sequence>YCLWDFLRQLGESSVGGLGRQTQGDSAEQDDASFGNDLDASGRLPLHRVVNVAKFYAHLVSQQALGLGILKPVNFAKLKSQSQIFLQMLFIHLFLPRQAKQREDFDHLITTFSKVSAHSAVLAQGILFFLHAYVRNSSLTKDGHEKQVVKWGCSIAKEVIESQASASAMQDFEM</sequence>
<proteinExistence type="predicted"/>
<organism evidence="1 2">
    <name type="scientific">Dispira parvispora</name>
    <dbReference type="NCBI Taxonomy" id="1520584"/>
    <lineage>
        <taxon>Eukaryota</taxon>
        <taxon>Fungi</taxon>
        <taxon>Fungi incertae sedis</taxon>
        <taxon>Zoopagomycota</taxon>
        <taxon>Kickxellomycotina</taxon>
        <taxon>Dimargaritomycetes</taxon>
        <taxon>Dimargaritales</taxon>
        <taxon>Dimargaritaceae</taxon>
        <taxon>Dispira</taxon>
    </lineage>
</organism>
<dbReference type="GO" id="GO:0005730">
    <property type="term" value="C:nucleolus"/>
    <property type="evidence" value="ECO:0007669"/>
    <property type="project" value="TreeGrafter"/>
</dbReference>
<name>A0A9W8AJN7_9FUNG</name>
<gene>
    <name evidence="1" type="primary">SGD1_2</name>
    <name evidence="1" type="ORF">IWQ62_005485</name>
</gene>
<dbReference type="InterPro" id="IPR050781">
    <property type="entry name" value="CWC22_splicing_factor"/>
</dbReference>
<dbReference type="PANTHER" id="PTHR18034:SF4">
    <property type="entry name" value="NUCLEOLAR MIF4G DOMAIN-CONTAINING PROTEIN 1"/>
    <property type="match status" value="1"/>
</dbReference>
<comment type="caution">
    <text evidence="1">The sequence shown here is derived from an EMBL/GenBank/DDBJ whole genome shotgun (WGS) entry which is preliminary data.</text>
</comment>
<dbReference type="AlphaFoldDB" id="A0A9W8AJN7"/>
<feature type="non-terminal residue" evidence="1">
    <location>
        <position position="1"/>
    </location>
</feature>
<protein>
    <submittedName>
        <fullName evidence="1">Suppressor of glycerol defect</fullName>
    </submittedName>
</protein>
<dbReference type="EMBL" id="JANBPY010002291">
    <property type="protein sequence ID" value="KAJ1955644.1"/>
    <property type="molecule type" value="Genomic_DNA"/>
</dbReference>
<dbReference type="GO" id="GO:0003723">
    <property type="term" value="F:RNA binding"/>
    <property type="evidence" value="ECO:0007669"/>
    <property type="project" value="TreeGrafter"/>
</dbReference>
<keyword evidence="2" id="KW-1185">Reference proteome</keyword>
<dbReference type="PANTHER" id="PTHR18034">
    <property type="entry name" value="CELL CYCLE CONTROL PROTEIN CWF22-RELATED"/>
    <property type="match status" value="1"/>
</dbReference>
<dbReference type="Proteomes" id="UP001150925">
    <property type="component" value="Unassembled WGS sequence"/>
</dbReference>